<name>A0A484XEU6_9ENTR</name>
<accession>A0A484XEU6</accession>
<proteinExistence type="predicted"/>
<sequence>MRVEFHPFLIGIRKRFYISQRISLILCDFYVILSYPYTELAESGTVYLHDINPNQTGITKGL</sequence>
<dbReference type="Proteomes" id="UP000351155">
    <property type="component" value="Unassembled WGS sequence"/>
</dbReference>
<reference evidence="1 2" key="1">
    <citation type="submission" date="2019-03" db="EMBL/GenBank/DDBJ databases">
        <authorList>
            <consortium name="Pathogen Informatics"/>
        </authorList>
    </citation>
    <scope>NUCLEOTIDE SEQUENCE [LARGE SCALE GENOMIC DNA]</scope>
    <source>
        <strain evidence="1 2">NCTC12126</strain>
    </source>
</reference>
<evidence type="ECO:0000313" key="1">
    <source>
        <dbReference type="EMBL" id="VFS21817.1"/>
    </source>
</evidence>
<protein>
    <submittedName>
        <fullName evidence="1">Uncharacterized protein</fullName>
    </submittedName>
</protein>
<dbReference type="EMBL" id="CAADIW010000009">
    <property type="protein sequence ID" value="VFS21817.1"/>
    <property type="molecule type" value="Genomic_DNA"/>
</dbReference>
<organism evidence="1 2">
    <name type="scientific">Enterobacter cancerogenus</name>
    <dbReference type="NCBI Taxonomy" id="69218"/>
    <lineage>
        <taxon>Bacteria</taxon>
        <taxon>Pseudomonadati</taxon>
        <taxon>Pseudomonadota</taxon>
        <taxon>Gammaproteobacteria</taxon>
        <taxon>Enterobacterales</taxon>
        <taxon>Enterobacteriaceae</taxon>
        <taxon>Enterobacter</taxon>
        <taxon>Enterobacter cloacae complex</taxon>
    </lineage>
</organism>
<gene>
    <name evidence="1" type="ORF">NCTC12126_01907</name>
</gene>
<dbReference type="AlphaFoldDB" id="A0A484XEU6"/>
<evidence type="ECO:0000313" key="2">
    <source>
        <dbReference type="Proteomes" id="UP000351155"/>
    </source>
</evidence>